<feature type="compositionally biased region" description="Low complexity" evidence="3">
    <location>
        <begin position="111"/>
        <end position="122"/>
    </location>
</feature>
<feature type="region of interest" description="Disordered" evidence="3">
    <location>
        <begin position="111"/>
        <end position="167"/>
    </location>
</feature>
<evidence type="ECO:0000256" key="2">
    <source>
        <dbReference type="ARBA" id="ARBA00023163"/>
    </source>
</evidence>
<name>A0AAP4BYM2_9CORY</name>
<keyword evidence="1" id="KW-0805">Transcription regulation</keyword>
<evidence type="ECO:0000313" key="5">
    <source>
        <dbReference type="EMBL" id="MDK4325592.1"/>
    </source>
</evidence>
<sequence>MHSSYTGGEAIFTKTPSTQSGSDKPKRAPKTPKTRRRFDHLGPEAVAAFVDGEMSSKSAHNARVHLVLCENCRDDVHKQRHAAQALRSCNGNDQVQVSESLLNRLRRIAGDASGASGASDAAESNSTEGNRGQAAEVTELGGNTSASAGTPRTEHTERSQKQPDLLDRLEKLARAVRRSSNGK</sequence>
<evidence type="ECO:0008006" key="8">
    <source>
        <dbReference type="Google" id="ProtNLM"/>
    </source>
</evidence>
<dbReference type="EMBL" id="JASNVK010000004">
    <property type="protein sequence ID" value="MDK4300327.1"/>
    <property type="molecule type" value="Genomic_DNA"/>
</dbReference>
<dbReference type="Proteomes" id="UP001243856">
    <property type="component" value="Unassembled WGS sequence"/>
</dbReference>
<keyword evidence="2" id="KW-0804">Transcription</keyword>
<evidence type="ECO:0000313" key="6">
    <source>
        <dbReference type="Proteomes" id="UP001226160"/>
    </source>
</evidence>
<dbReference type="RefSeq" id="WP_049168417.1">
    <property type="nucleotide sequence ID" value="NZ_CABIYR010000003.1"/>
</dbReference>
<evidence type="ECO:0000256" key="3">
    <source>
        <dbReference type="SAM" id="MobiDB-lite"/>
    </source>
</evidence>
<dbReference type="Gene3D" id="1.10.10.1320">
    <property type="entry name" value="Anti-sigma factor, zinc-finger domain"/>
    <property type="match status" value="1"/>
</dbReference>
<dbReference type="EMBL" id="JASNVP010000003">
    <property type="protein sequence ID" value="MDK4325592.1"/>
    <property type="molecule type" value="Genomic_DNA"/>
</dbReference>
<feature type="compositionally biased region" description="Basic and acidic residues" evidence="3">
    <location>
        <begin position="152"/>
        <end position="167"/>
    </location>
</feature>
<proteinExistence type="predicted"/>
<dbReference type="InterPro" id="IPR041916">
    <property type="entry name" value="Anti_sigma_zinc_sf"/>
</dbReference>
<feature type="region of interest" description="Disordered" evidence="3">
    <location>
        <begin position="1"/>
        <end position="39"/>
    </location>
</feature>
<dbReference type="AlphaFoldDB" id="A0AAP4BYM2"/>
<feature type="compositionally biased region" description="Polar residues" evidence="3">
    <location>
        <begin position="141"/>
        <end position="150"/>
    </location>
</feature>
<keyword evidence="7" id="KW-1185">Reference proteome</keyword>
<feature type="compositionally biased region" description="Basic residues" evidence="3">
    <location>
        <begin position="27"/>
        <end position="38"/>
    </location>
</feature>
<comment type="caution">
    <text evidence="5">The sequence shown here is derived from an EMBL/GenBank/DDBJ whole genome shotgun (WGS) entry which is preliminary data.</text>
</comment>
<dbReference type="Proteomes" id="UP001226160">
    <property type="component" value="Unassembled WGS sequence"/>
</dbReference>
<evidence type="ECO:0000256" key="1">
    <source>
        <dbReference type="ARBA" id="ARBA00023015"/>
    </source>
</evidence>
<evidence type="ECO:0000313" key="7">
    <source>
        <dbReference type="Proteomes" id="UP001243856"/>
    </source>
</evidence>
<accession>A0AAP4BYM2</accession>
<reference evidence="5 7" key="1">
    <citation type="submission" date="2023-05" db="EMBL/GenBank/DDBJ databases">
        <title>Metabolic capabilities are highly conserved among human nasal-associated Corynebacterium species in pangenomic analyses.</title>
        <authorList>
            <person name="Tran T.H."/>
            <person name="Roberts A.Q."/>
            <person name="Escapa I.F."/>
            <person name="Gao W."/>
            <person name="Conlan S."/>
            <person name="Kong H."/>
            <person name="Segre J.A."/>
            <person name="Kelly M.S."/>
            <person name="Lemon K.P."/>
        </authorList>
    </citation>
    <scope>NUCLEOTIDE SEQUENCE</scope>
    <source>
        <strain evidence="5">KPL2654</strain>
        <strain evidence="4 7">KPL2811</strain>
    </source>
</reference>
<organism evidence="5 6">
    <name type="scientific">Corynebacterium propinquum</name>
    <dbReference type="NCBI Taxonomy" id="43769"/>
    <lineage>
        <taxon>Bacteria</taxon>
        <taxon>Bacillati</taxon>
        <taxon>Actinomycetota</taxon>
        <taxon>Actinomycetes</taxon>
        <taxon>Mycobacteriales</taxon>
        <taxon>Corynebacteriaceae</taxon>
        <taxon>Corynebacterium</taxon>
    </lineage>
</organism>
<evidence type="ECO:0000313" key="4">
    <source>
        <dbReference type="EMBL" id="MDK4300327.1"/>
    </source>
</evidence>
<protein>
    <recommendedName>
        <fullName evidence="8">Anti-sigma factor</fullName>
    </recommendedName>
</protein>
<gene>
    <name evidence="4" type="ORF">QPX45_03530</name>
    <name evidence="5" type="ORF">QPX54_03555</name>
</gene>